<keyword evidence="5" id="KW-0597">Phosphoprotein</keyword>
<dbReference type="SMART" id="SM00911">
    <property type="entry name" value="HWE_HK"/>
    <property type="match status" value="1"/>
</dbReference>
<gene>
    <name evidence="19" type="ORF">GGR04_002877</name>
</gene>
<dbReference type="GO" id="GO:0004673">
    <property type="term" value="F:protein histidine kinase activity"/>
    <property type="evidence" value="ECO:0007669"/>
    <property type="project" value="UniProtKB-EC"/>
</dbReference>
<keyword evidence="15" id="KW-0843">Virulence</keyword>
<feature type="domain" description="PAS" evidence="17">
    <location>
        <begin position="31"/>
        <end position="85"/>
    </location>
</feature>
<dbReference type="InterPro" id="IPR001610">
    <property type="entry name" value="PAC"/>
</dbReference>
<dbReference type="PANTHER" id="PTHR41523:SF8">
    <property type="entry name" value="ETHYLENE RESPONSE SENSOR PROTEIN"/>
    <property type="match status" value="1"/>
</dbReference>
<feature type="domain" description="PAC" evidence="18">
    <location>
        <begin position="234"/>
        <end position="286"/>
    </location>
</feature>
<dbReference type="AlphaFoldDB" id="A0A7W6H5N3"/>
<evidence type="ECO:0000256" key="13">
    <source>
        <dbReference type="ARBA" id="ARBA00022840"/>
    </source>
</evidence>
<dbReference type="Gene3D" id="2.10.70.100">
    <property type="match status" value="1"/>
</dbReference>
<keyword evidence="4" id="KW-0600">Photoreceptor protein</keyword>
<keyword evidence="14" id="KW-0157">Chromophore</keyword>
<dbReference type="Gene3D" id="3.30.450.20">
    <property type="entry name" value="PAS domain"/>
    <property type="match status" value="3"/>
</dbReference>
<comment type="catalytic activity">
    <reaction evidence="1">
        <text>ATP + protein L-histidine = ADP + protein N-phospho-L-histidine.</text>
        <dbReference type="EC" id="2.7.13.3"/>
    </reaction>
</comment>
<dbReference type="PROSITE" id="PS50113">
    <property type="entry name" value="PAC"/>
    <property type="match status" value="2"/>
</dbReference>
<dbReference type="GO" id="GO:0005524">
    <property type="term" value="F:ATP binding"/>
    <property type="evidence" value="ECO:0007669"/>
    <property type="project" value="UniProtKB-KW"/>
</dbReference>
<evidence type="ECO:0000256" key="15">
    <source>
        <dbReference type="ARBA" id="ARBA00023026"/>
    </source>
</evidence>
<evidence type="ECO:0000256" key="5">
    <source>
        <dbReference type="ARBA" id="ARBA00022553"/>
    </source>
</evidence>
<proteinExistence type="predicted"/>
<dbReference type="Gene3D" id="3.30.450.40">
    <property type="match status" value="1"/>
</dbReference>
<dbReference type="CDD" id="cd00130">
    <property type="entry name" value="PAS"/>
    <property type="match status" value="3"/>
</dbReference>
<accession>A0A7W6H5N3</accession>
<dbReference type="InterPro" id="IPR000700">
    <property type="entry name" value="PAS-assoc_C"/>
</dbReference>
<keyword evidence="11" id="KW-0547">Nucleotide-binding</keyword>
<reference evidence="19 20" key="1">
    <citation type="submission" date="2020-08" db="EMBL/GenBank/DDBJ databases">
        <title>Genomic Encyclopedia of Type Strains, Phase IV (KMG-IV): sequencing the most valuable type-strain genomes for metagenomic binning, comparative biology and taxonomic classification.</title>
        <authorList>
            <person name="Goeker M."/>
        </authorList>
    </citation>
    <scope>NUCLEOTIDE SEQUENCE [LARGE SCALE GENOMIC DNA]</scope>
    <source>
        <strain evidence="19 20">DSM 102238</strain>
    </source>
</reference>
<protein>
    <recommendedName>
        <fullName evidence="3">Blue-light-activated histidine kinase</fullName>
        <ecNumber evidence="2">2.7.13.3</ecNumber>
    </recommendedName>
</protein>
<dbReference type="EC" id="2.7.13.3" evidence="2"/>
<feature type="domain" description="PAS" evidence="17">
    <location>
        <begin position="450"/>
        <end position="522"/>
    </location>
</feature>
<evidence type="ECO:0000256" key="9">
    <source>
        <dbReference type="ARBA" id="ARBA00022679"/>
    </source>
</evidence>
<dbReference type="NCBIfam" id="TIGR00229">
    <property type="entry name" value="sensory_box"/>
    <property type="match status" value="2"/>
</dbReference>
<comment type="caution">
    <text evidence="19">The sequence shown here is derived from an EMBL/GenBank/DDBJ whole genome shotgun (WGS) entry which is preliminary data.</text>
</comment>
<evidence type="ECO:0000259" key="17">
    <source>
        <dbReference type="PROSITE" id="PS50112"/>
    </source>
</evidence>
<evidence type="ECO:0000313" key="19">
    <source>
        <dbReference type="EMBL" id="MBB3999022.1"/>
    </source>
</evidence>
<dbReference type="InterPro" id="IPR029016">
    <property type="entry name" value="GAF-like_dom_sf"/>
</dbReference>
<name>A0A7W6H5N3_9HYPH</name>
<dbReference type="PANTHER" id="PTHR41523">
    <property type="entry name" value="TWO-COMPONENT SYSTEM SENSOR PROTEIN"/>
    <property type="match status" value="1"/>
</dbReference>
<dbReference type="InterPro" id="IPR000014">
    <property type="entry name" value="PAS"/>
</dbReference>
<keyword evidence="10" id="KW-0677">Repeat</keyword>
<evidence type="ECO:0000256" key="6">
    <source>
        <dbReference type="ARBA" id="ARBA00022606"/>
    </source>
</evidence>
<evidence type="ECO:0000256" key="10">
    <source>
        <dbReference type="ARBA" id="ARBA00022737"/>
    </source>
</evidence>
<dbReference type="Pfam" id="PF07536">
    <property type="entry name" value="HWE_HK"/>
    <property type="match status" value="1"/>
</dbReference>
<dbReference type="RefSeq" id="WP_183200570.1">
    <property type="nucleotide sequence ID" value="NZ_JACIEK010000007.1"/>
</dbReference>
<keyword evidence="6" id="KW-0716">Sensory transduction</keyword>
<dbReference type="Pfam" id="PF00989">
    <property type="entry name" value="PAS"/>
    <property type="match status" value="1"/>
</dbReference>
<keyword evidence="12" id="KW-0418">Kinase</keyword>
<dbReference type="PROSITE" id="PS50112">
    <property type="entry name" value="PAS"/>
    <property type="match status" value="2"/>
</dbReference>
<dbReference type="GO" id="GO:0009881">
    <property type="term" value="F:photoreceptor activity"/>
    <property type="evidence" value="ECO:0007669"/>
    <property type="project" value="UniProtKB-KW"/>
</dbReference>
<evidence type="ECO:0000256" key="4">
    <source>
        <dbReference type="ARBA" id="ARBA00022543"/>
    </source>
</evidence>
<evidence type="ECO:0000256" key="1">
    <source>
        <dbReference type="ARBA" id="ARBA00000085"/>
    </source>
</evidence>
<keyword evidence="8" id="KW-0288">FMN</keyword>
<evidence type="ECO:0000256" key="11">
    <source>
        <dbReference type="ARBA" id="ARBA00022741"/>
    </source>
</evidence>
<dbReference type="GO" id="GO:0006355">
    <property type="term" value="P:regulation of DNA-templated transcription"/>
    <property type="evidence" value="ECO:0007669"/>
    <property type="project" value="InterPro"/>
</dbReference>
<evidence type="ECO:0000256" key="3">
    <source>
        <dbReference type="ARBA" id="ARBA00021740"/>
    </source>
</evidence>
<dbReference type="InterPro" id="IPR036890">
    <property type="entry name" value="HATPase_C_sf"/>
</dbReference>
<dbReference type="InterPro" id="IPR013655">
    <property type="entry name" value="PAS_fold_3"/>
</dbReference>
<dbReference type="InterPro" id="IPR011102">
    <property type="entry name" value="Sig_transdc_His_kinase_HWE"/>
</dbReference>
<dbReference type="Pfam" id="PF08447">
    <property type="entry name" value="PAS_3"/>
    <property type="match status" value="2"/>
</dbReference>
<evidence type="ECO:0000256" key="2">
    <source>
        <dbReference type="ARBA" id="ARBA00012438"/>
    </source>
</evidence>
<dbReference type="Proteomes" id="UP000542776">
    <property type="component" value="Unassembled WGS sequence"/>
</dbReference>
<dbReference type="EMBL" id="JACIEK010000007">
    <property type="protein sequence ID" value="MBB3999022.1"/>
    <property type="molecule type" value="Genomic_DNA"/>
</dbReference>
<dbReference type="Gene3D" id="3.30.565.10">
    <property type="entry name" value="Histidine kinase-like ATPase, C-terminal domain"/>
    <property type="match status" value="1"/>
</dbReference>
<dbReference type="SUPFAM" id="SSF55781">
    <property type="entry name" value="GAF domain-like"/>
    <property type="match status" value="1"/>
</dbReference>
<keyword evidence="20" id="KW-1185">Reference proteome</keyword>
<dbReference type="SUPFAM" id="SSF55785">
    <property type="entry name" value="PYP-like sensor domain (PAS domain)"/>
    <property type="match status" value="3"/>
</dbReference>
<sequence>MTAEFDGDRAAATLEIARLRAEIDRLRAAPDERRILDSLDGFAIVAADGDDRITLWNDAARALLGHRTQEALGQPVAFVTTPEDRLAGRPAQDWAALRAGERLSGERWCLRADGTRILVHATLLPLQGDAPDEAGLVMILRDHTGEDEARRGLAADQERLQLALDTSALVGTWDWDVRRDLVVADARFAWLYGVDAEQAAAGLPLSRYLGGVMAEDVDGLRSAIDAALGSGSLFAHDYRTVDAEGDVHWVRAQGRALPDASGCPARFLGAVVDVTRERQRERRQAALLRLGDEGRAFGEPVDYTLCALEILGETIDIDRVGYATVDSLEQFATVVGEWTRPGFEPLAGRLRIADFGSSLVAGLRRGLIAIDDVSADPATADGAAAWQHIRSRSMLNMSVVENGRVQVILYLHCSRPRSWSDEDVGFVREVLNRAWSFSRRRRTEQALREAEARLRLAHETAQIGSFDFDLNTGTLVSDERCRTAFGILADEPISFHRTLKPLFHPDDRARVLADLDRSLKGDGLVDMVTRTVGRDDGAVRFVHVTGQTVREDGRMTRLVGAVRDVTDERETEERQVLLTRELQHRVKNTLAMVNALANQTLRRAANVQDGLAAFSARLIALSHAHDILTQTSWTSAPIAAVVAQSTAPGSAADHGRIAWSGPDVRLTARQSLALALALHELTTNAVKYGALSNEEGTVRVVWRVALGNGAQRLRFEWLESGGPPVAPPLTRGFGSRLIEQSLSLELGGTVSVDYRPEGLRCLIDADLELDLDEDVVLSSRLDDVSPPRA</sequence>
<evidence type="ECO:0000256" key="16">
    <source>
        <dbReference type="ARBA" id="ARBA00023170"/>
    </source>
</evidence>
<evidence type="ECO:0000256" key="7">
    <source>
        <dbReference type="ARBA" id="ARBA00022630"/>
    </source>
</evidence>
<organism evidence="19 20">
    <name type="scientific">Aureimonas pseudogalii</name>
    <dbReference type="NCBI Taxonomy" id="1744844"/>
    <lineage>
        <taxon>Bacteria</taxon>
        <taxon>Pseudomonadati</taxon>
        <taxon>Pseudomonadota</taxon>
        <taxon>Alphaproteobacteria</taxon>
        <taxon>Hyphomicrobiales</taxon>
        <taxon>Aurantimonadaceae</taxon>
        <taxon>Aureimonas</taxon>
    </lineage>
</organism>
<keyword evidence="13" id="KW-0067">ATP-binding</keyword>
<keyword evidence="7" id="KW-0285">Flavoprotein</keyword>
<evidence type="ECO:0000256" key="14">
    <source>
        <dbReference type="ARBA" id="ARBA00022991"/>
    </source>
</evidence>
<evidence type="ECO:0000259" key="18">
    <source>
        <dbReference type="PROSITE" id="PS50113"/>
    </source>
</evidence>
<dbReference type="InterPro" id="IPR035965">
    <property type="entry name" value="PAS-like_dom_sf"/>
</dbReference>
<evidence type="ECO:0000313" key="20">
    <source>
        <dbReference type="Proteomes" id="UP000542776"/>
    </source>
</evidence>
<dbReference type="SMART" id="SM00091">
    <property type="entry name" value="PAS"/>
    <property type="match status" value="3"/>
</dbReference>
<keyword evidence="16" id="KW-0675">Receptor</keyword>
<dbReference type="InterPro" id="IPR013767">
    <property type="entry name" value="PAS_fold"/>
</dbReference>
<dbReference type="SMART" id="SM00086">
    <property type="entry name" value="PAC"/>
    <property type="match status" value="3"/>
</dbReference>
<keyword evidence="9" id="KW-0808">Transferase</keyword>
<feature type="domain" description="PAC" evidence="18">
    <location>
        <begin position="525"/>
        <end position="577"/>
    </location>
</feature>
<evidence type="ECO:0000256" key="8">
    <source>
        <dbReference type="ARBA" id="ARBA00022643"/>
    </source>
</evidence>
<evidence type="ECO:0000256" key="12">
    <source>
        <dbReference type="ARBA" id="ARBA00022777"/>
    </source>
</evidence>